<evidence type="ECO:0000313" key="2">
    <source>
        <dbReference type="Proteomes" id="UP000321570"/>
    </source>
</evidence>
<evidence type="ECO:0000313" key="1">
    <source>
        <dbReference type="EMBL" id="VUZ53737.1"/>
    </source>
</evidence>
<dbReference type="EMBL" id="CABIJS010000566">
    <property type="protein sequence ID" value="VUZ53737.1"/>
    <property type="molecule type" value="Genomic_DNA"/>
</dbReference>
<proteinExistence type="predicted"/>
<sequence>MIFLSNPSKELLIPMKFVTAGIIIYSLHQVFANPGLSKSNILVMSPISPSRFEDFCCSLNILLLQSPPNLNGLNEQLIEVVKRKPLLAQGVKEIPNSLQFKPKVIQTEINLDTCDFPPPWNLETPQTSAIICPTFIPDASEELENDLRCIQRLNSWINNSLWGIE</sequence>
<gene>
    <name evidence="1" type="ORF">WMSIL1_LOCUS11974</name>
</gene>
<organism evidence="1 2">
    <name type="scientific">Hymenolepis diminuta</name>
    <name type="common">Rat tapeworm</name>
    <dbReference type="NCBI Taxonomy" id="6216"/>
    <lineage>
        <taxon>Eukaryota</taxon>
        <taxon>Metazoa</taxon>
        <taxon>Spiralia</taxon>
        <taxon>Lophotrochozoa</taxon>
        <taxon>Platyhelminthes</taxon>
        <taxon>Cestoda</taxon>
        <taxon>Eucestoda</taxon>
        <taxon>Cyclophyllidea</taxon>
        <taxon>Hymenolepididae</taxon>
        <taxon>Hymenolepis</taxon>
    </lineage>
</organism>
<accession>A0A564Z2G9</accession>
<dbReference type="AlphaFoldDB" id="A0A564Z2G9"/>
<protein>
    <submittedName>
        <fullName evidence="1">Uncharacterized protein</fullName>
    </submittedName>
</protein>
<keyword evidence="2" id="KW-1185">Reference proteome</keyword>
<name>A0A564Z2G9_HYMDI</name>
<dbReference type="Proteomes" id="UP000321570">
    <property type="component" value="Unassembled WGS sequence"/>
</dbReference>
<reference evidence="1 2" key="1">
    <citation type="submission" date="2019-07" db="EMBL/GenBank/DDBJ databases">
        <authorList>
            <person name="Jastrzebski P J."/>
            <person name="Paukszto L."/>
            <person name="Jastrzebski P J."/>
        </authorList>
    </citation>
    <scope>NUCLEOTIDE SEQUENCE [LARGE SCALE GENOMIC DNA]</scope>
    <source>
        <strain evidence="1 2">WMS-il1</strain>
    </source>
</reference>